<dbReference type="InterPro" id="IPR004722">
    <property type="entry name" value="DHOase"/>
</dbReference>
<comment type="similarity">
    <text evidence="2 7">Belongs to the metallo-dependent hydrolases superfamily. DHOase family. Class I DHOase subfamily.</text>
</comment>
<feature type="binding site" evidence="7">
    <location>
        <begin position="323"/>
        <end position="324"/>
    </location>
    <ligand>
        <name>substrate</name>
    </ligand>
</feature>
<dbReference type="Proteomes" id="UP000273083">
    <property type="component" value="Unassembled WGS sequence"/>
</dbReference>
<comment type="function">
    <text evidence="1 7">Catalyzes the reversible cyclization of carbamoyl aspartate to dihydroorotate.</text>
</comment>
<dbReference type="AlphaFoldDB" id="A0A3N1XNC8"/>
<comment type="caution">
    <text evidence="10">The sequence shown here is derived from an EMBL/GenBank/DDBJ whole genome shotgun (WGS) entry which is preliminary data.</text>
</comment>
<dbReference type="GO" id="GO:0004151">
    <property type="term" value="F:dihydroorotase activity"/>
    <property type="evidence" value="ECO:0007669"/>
    <property type="project" value="UniProtKB-UniRule"/>
</dbReference>
<dbReference type="InterPro" id="IPR032466">
    <property type="entry name" value="Metal_Hydrolase"/>
</dbReference>
<reference evidence="10 11" key="1">
    <citation type="submission" date="2018-11" db="EMBL/GenBank/DDBJ databases">
        <title>Genomic Encyclopedia of Type Strains, Phase IV (KMG-IV): sequencing the most valuable type-strain genomes for metagenomic binning, comparative biology and taxonomic classification.</title>
        <authorList>
            <person name="Goeker M."/>
        </authorList>
    </citation>
    <scope>NUCLEOTIDE SEQUENCE [LARGE SCALE GENOMIC DNA]</scope>
    <source>
        <strain evidence="10 11">DSM 26537</strain>
    </source>
</reference>
<dbReference type="InterPro" id="IPR002195">
    <property type="entry name" value="Dihydroorotase_CS"/>
</dbReference>
<feature type="binding site" evidence="7">
    <location>
        <begin position="62"/>
        <end position="64"/>
    </location>
    <ligand>
        <name>substrate</name>
    </ligand>
</feature>
<evidence type="ECO:0000313" key="10">
    <source>
        <dbReference type="EMBL" id="ROR28200.1"/>
    </source>
</evidence>
<dbReference type="OrthoDB" id="9765462at2"/>
<evidence type="ECO:0000256" key="5">
    <source>
        <dbReference type="ARBA" id="ARBA00022833"/>
    </source>
</evidence>
<dbReference type="GO" id="GO:0005737">
    <property type="term" value="C:cytoplasm"/>
    <property type="evidence" value="ECO:0007669"/>
    <property type="project" value="TreeGrafter"/>
</dbReference>
<feature type="binding site" evidence="7">
    <location>
        <position position="232"/>
    </location>
    <ligand>
        <name>Zn(2+)</name>
        <dbReference type="ChEBI" id="CHEBI:29105"/>
        <label>2</label>
    </ligand>
</feature>
<dbReference type="UniPathway" id="UPA00070">
    <property type="reaction ID" value="UER00117"/>
</dbReference>
<feature type="binding site" evidence="7">
    <location>
        <position position="62"/>
    </location>
    <ligand>
        <name>Zn(2+)</name>
        <dbReference type="ChEBI" id="CHEBI:29105"/>
        <label>1</label>
    </ligand>
</feature>
<dbReference type="InterPro" id="IPR013108">
    <property type="entry name" value="Amidohydro_3"/>
</dbReference>
<dbReference type="Gene3D" id="2.30.40.10">
    <property type="entry name" value="Urease, subunit C, domain 1"/>
    <property type="match status" value="1"/>
</dbReference>
<keyword evidence="3 7" id="KW-0479">Metal-binding</keyword>
<dbReference type="RefSeq" id="WP_123609379.1">
    <property type="nucleotide sequence ID" value="NZ_RJVG01000005.1"/>
</dbReference>
<keyword evidence="6 7" id="KW-0665">Pyrimidine biosynthesis</keyword>
<evidence type="ECO:0000256" key="1">
    <source>
        <dbReference type="ARBA" id="ARBA00002368"/>
    </source>
</evidence>
<dbReference type="Pfam" id="PF12890">
    <property type="entry name" value="DHOase"/>
    <property type="match status" value="1"/>
</dbReference>
<feature type="binding site" evidence="7">
    <location>
        <position position="94"/>
    </location>
    <ligand>
        <name>substrate</name>
    </ligand>
</feature>
<comment type="catalytic activity">
    <reaction evidence="7">
        <text>(S)-dihydroorotate + H2O = N-carbamoyl-L-aspartate + H(+)</text>
        <dbReference type="Rhea" id="RHEA:24296"/>
        <dbReference type="ChEBI" id="CHEBI:15377"/>
        <dbReference type="ChEBI" id="CHEBI:15378"/>
        <dbReference type="ChEBI" id="CHEBI:30864"/>
        <dbReference type="ChEBI" id="CHEBI:32814"/>
        <dbReference type="EC" id="3.5.2.3"/>
    </reaction>
</comment>
<feature type="binding site" evidence="7">
    <location>
        <position position="309"/>
    </location>
    <ligand>
        <name>substrate</name>
    </ligand>
</feature>
<dbReference type="NCBIfam" id="TIGR00857">
    <property type="entry name" value="pyrC_multi"/>
    <property type="match status" value="1"/>
</dbReference>
<feature type="domain" description="Dihydroorotase catalytic" evidence="9">
    <location>
        <begin position="50"/>
        <end position="238"/>
    </location>
</feature>
<feature type="binding site" evidence="7">
    <location>
        <position position="152"/>
    </location>
    <ligand>
        <name>Zn(2+)</name>
        <dbReference type="ChEBI" id="CHEBI:29105"/>
        <label>1</label>
    </ligand>
</feature>
<dbReference type="InterPro" id="IPR050138">
    <property type="entry name" value="DHOase/Allantoinase_Hydrolase"/>
</dbReference>
<gene>
    <name evidence="7" type="primary">pyrC</name>
    <name evidence="10" type="ORF">EDD66_105139</name>
</gene>
<evidence type="ECO:0000259" key="8">
    <source>
        <dbReference type="Pfam" id="PF07969"/>
    </source>
</evidence>
<keyword evidence="11" id="KW-1185">Reference proteome</keyword>
<feature type="binding site" evidence="7">
    <location>
        <position position="152"/>
    </location>
    <ligand>
        <name>Zn(2+)</name>
        <dbReference type="ChEBI" id="CHEBI:29105"/>
        <label>2</label>
    </ligand>
</feature>
<dbReference type="PROSITE" id="PS00482">
    <property type="entry name" value="DIHYDROOROTASE_1"/>
    <property type="match status" value="1"/>
</dbReference>
<feature type="domain" description="Amidohydrolase 3" evidence="8">
    <location>
        <begin position="275"/>
        <end position="422"/>
    </location>
</feature>
<evidence type="ECO:0000256" key="4">
    <source>
        <dbReference type="ARBA" id="ARBA00022801"/>
    </source>
</evidence>
<dbReference type="GO" id="GO:0006145">
    <property type="term" value="P:purine nucleobase catabolic process"/>
    <property type="evidence" value="ECO:0007669"/>
    <property type="project" value="TreeGrafter"/>
</dbReference>
<dbReference type="CDD" id="cd01317">
    <property type="entry name" value="DHOase_IIa"/>
    <property type="match status" value="1"/>
</dbReference>
<feature type="binding site" evidence="7">
    <location>
        <position position="60"/>
    </location>
    <ligand>
        <name>Zn(2+)</name>
        <dbReference type="ChEBI" id="CHEBI:29105"/>
        <label>1</label>
    </ligand>
</feature>
<evidence type="ECO:0000256" key="7">
    <source>
        <dbReference type="HAMAP-Rule" id="MF_00220"/>
    </source>
</evidence>
<dbReference type="EMBL" id="RJVG01000005">
    <property type="protein sequence ID" value="ROR28200.1"/>
    <property type="molecule type" value="Genomic_DNA"/>
</dbReference>
<evidence type="ECO:0000259" key="9">
    <source>
        <dbReference type="Pfam" id="PF12890"/>
    </source>
</evidence>
<evidence type="ECO:0000313" key="11">
    <source>
        <dbReference type="Proteomes" id="UP000273083"/>
    </source>
</evidence>
<dbReference type="PANTHER" id="PTHR43668:SF2">
    <property type="entry name" value="ALLANTOINASE"/>
    <property type="match status" value="1"/>
</dbReference>
<feature type="active site" evidence="7">
    <location>
        <position position="305"/>
    </location>
</feature>
<comment type="cofactor">
    <cofactor evidence="7">
        <name>Zn(2+)</name>
        <dbReference type="ChEBI" id="CHEBI:29105"/>
    </cofactor>
    <text evidence="7">Binds 2 Zn(2+) ions per subunit.</text>
</comment>
<proteinExistence type="inferred from homology"/>
<dbReference type="EC" id="3.5.2.3" evidence="7"/>
<dbReference type="GO" id="GO:0008270">
    <property type="term" value="F:zinc ion binding"/>
    <property type="evidence" value="ECO:0007669"/>
    <property type="project" value="UniProtKB-UniRule"/>
</dbReference>
<keyword evidence="4 7" id="KW-0378">Hydrolase</keyword>
<evidence type="ECO:0000256" key="2">
    <source>
        <dbReference type="ARBA" id="ARBA00010286"/>
    </source>
</evidence>
<comment type="pathway">
    <text evidence="7">Pyrimidine metabolism; UMP biosynthesis via de novo pathway; (S)-dihydroorotate from bicarbonate: step 3/3.</text>
</comment>
<feature type="binding site" evidence="7">
    <location>
        <position position="179"/>
    </location>
    <ligand>
        <name>Zn(2+)</name>
        <dbReference type="ChEBI" id="CHEBI:29105"/>
        <label>2</label>
    </ligand>
</feature>
<dbReference type="SUPFAM" id="SSF51556">
    <property type="entry name" value="Metallo-dependent hydrolases"/>
    <property type="match status" value="1"/>
</dbReference>
<dbReference type="GO" id="GO:0004038">
    <property type="term" value="F:allantoinase activity"/>
    <property type="evidence" value="ECO:0007669"/>
    <property type="project" value="TreeGrafter"/>
</dbReference>
<feature type="binding site" evidence="7">
    <location>
        <position position="305"/>
    </location>
    <ligand>
        <name>Zn(2+)</name>
        <dbReference type="ChEBI" id="CHEBI:29105"/>
        <label>1</label>
    </ligand>
</feature>
<protein>
    <recommendedName>
        <fullName evidence="7">Dihydroorotase</fullName>
        <shortName evidence="7">DHOase</shortName>
        <ecNumber evidence="7">3.5.2.3</ecNumber>
    </recommendedName>
</protein>
<accession>A0A3N1XNC8</accession>
<feature type="binding site" evidence="7">
    <location>
        <position position="278"/>
    </location>
    <ligand>
        <name>substrate</name>
    </ligand>
</feature>
<dbReference type="HAMAP" id="MF_00220_B">
    <property type="entry name" value="PyrC_classI_B"/>
    <property type="match status" value="1"/>
</dbReference>
<evidence type="ECO:0000256" key="3">
    <source>
        <dbReference type="ARBA" id="ARBA00022723"/>
    </source>
</evidence>
<dbReference type="InterPro" id="IPR024403">
    <property type="entry name" value="DHOase_cat"/>
</dbReference>
<evidence type="ECO:0000256" key="6">
    <source>
        <dbReference type="ARBA" id="ARBA00022975"/>
    </source>
</evidence>
<name>A0A3N1XNC8_9FIRM</name>
<dbReference type="Pfam" id="PF07969">
    <property type="entry name" value="Amidohydro_3"/>
    <property type="match status" value="1"/>
</dbReference>
<keyword evidence="5 7" id="KW-0862">Zinc</keyword>
<dbReference type="SUPFAM" id="SSF51338">
    <property type="entry name" value="Composite domain of metallo-dependent hydrolases"/>
    <property type="match status" value="1"/>
</dbReference>
<organism evidence="10 11">
    <name type="scientific">Mobilisporobacter senegalensis</name>
    <dbReference type="NCBI Taxonomy" id="1329262"/>
    <lineage>
        <taxon>Bacteria</taxon>
        <taxon>Bacillati</taxon>
        <taxon>Bacillota</taxon>
        <taxon>Clostridia</taxon>
        <taxon>Lachnospirales</taxon>
        <taxon>Lachnospiraceae</taxon>
        <taxon>Mobilisporobacter</taxon>
    </lineage>
</organism>
<dbReference type="GO" id="GO:0044205">
    <property type="term" value="P:'de novo' UMP biosynthetic process"/>
    <property type="evidence" value="ECO:0007669"/>
    <property type="project" value="UniProtKB-UniRule"/>
</dbReference>
<dbReference type="PANTHER" id="PTHR43668">
    <property type="entry name" value="ALLANTOINASE"/>
    <property type="match status" value="1"/>
</dbReference>
<dbReference type="Gene3D" id="3.20.20.140">
    <property type="entry name" value="Metal-dependent hydrolases"/>
    <property type="match status" value="1"/>
</dbReference>
<dbReference type="InterPro" id="IPR011059">
    <property type="entry name" value="Metal-dep_hydrolase_composite"/>
</dbReference>
<sequence length="430" mass="46208">MKLLIKHGHVLDPSTGIDGIYDLLIENGMIKAVEKHIEGEADEVVDASDRYVMPGFIDLHVHLREPGFEYKETIKTGSMAAARGGFTSICAMPNTNPAADSVESIEFILKKAKKDALVNILPVGAITKGQSGLELTDISGMVKAGAIAISEDGKSVMDTSIYLESMKIAGKVGIPILAHCEDKSLVGIGVMNEGAKSRELGLPGISNAVEDVIAARDIILAKEAGAKLHLCHCSTKDSVTFVKMAKEDHLPVTAEVCPHHFTMSDDEIASDHGNYKMNPPLRSKEDVQALKEGLRDNILDVIATDHAPHGAEENNQSMAAAPFGIVGLETAFSLTMTELVKEGYLSPMQMVEKLSYNPAKVIGIDKGSLAVGKIADVVIGDPNARYKIDVNEFVSKGRNTPFDGKEVYGRIETTIVAGKVVYNITRSEEI</sequence>